<dbReference type="InterPro" id="IPR016166">
    <property type="entry name" value="FAD-bd_PCMH"/>
</dbReference>
<comment type="caution">
    <text evidence="2">The sequence shown here is derived from an EMBL/GenBank/DDBJ whole genome shotgun (WGS) entry which is preliminary data.</text>
</comment>
<dbReference type="OrthoDB" id="9800184at2"/>
<proteinExistence type="predicted"/>
<sequence length="538" mass="59171">MSLPNGLERLSVTELTNRHENFTQPLTPGASFKLRIPTVSGSQAQYRQTTANFQWLIQHAISNNLRLRAIGKNWSFTQVGVTNGGMVDANALMQTFPLGNSMVAPDYLNAGHSAGDLFFTECGTTIHIIEEMLEANGKSMRASGASNGQTIVGAFSTGTHGAAFNLGAVHDTVVGLHLVTGTDRHVWLERASFPVASQAFTDWLGVTDVLRDDDLFNAAVVSFGSFGFIHGVMLQTEPLFWMKSYSNDRVIYNDDLKRAMTQLDFSGLRTALRLPTQPDGSEPYHFQMIVNPHQFDTTGANPAHGAFVRILNKHTVKPAGAVPPPPKPGFVYGDDTMGLIQTLLDNLKPFSVKLVPAMVNALYPQALDDTDGWVGTMADFFGYTNIRGKASSAAIGIDATDSPRVLEEIISLNKQSAFPGVLGLRWVKQTPATLGFTRFPVTCVLELDGIESKQTRQFLQKTWNRLEALGIPYTLHWGKVNFNLDAQRIRSMYGDASVDAWLLARNQLLDNDTRKVFTNEFMERCGLDKAVVLDEPIV</sequence>
<feature type="domain" description="FAD-binding PCMH-type" evidence="1">
    <location>
        <begin position="32"/>
        <end position="239"/>
    </location>
</feature>
<name>I2GKB0_9BACT</name>
<reference evidence="2 3" key="1">
    <citation type="journal article" date="2012" name="J. Bacteriol.">
        <title>Genome Sequence of the Filamentous Bacterium Fibrisoma limi BUZ 3T.</title>
        <authorList>
            <person name="Filippini M."/>
            <person name="Qi W."/>
            <person name="Jaenicke S."/>
            <person name="Goesmann A."/>
            <person name="Smits T.H."/>
            <person name="Bagheri H.C."/>
        </authorList>
    </citation>
    <scope>NUCLEOTIDE SEQUENCE [LARGE SCALE GENOMIC DNA]</scope>
    <source>
        <strain evidence="3">BUZ 3T</strain>
    </source>
</reference>
<dbReference type="STRING" id="1185876.BN8_03497"/>
<dbReference type="RefSeq" id="WP_009282915.1">
    <property type="nucleotide sequence ID" value="NZ_CAIT01000006.1"/>
</dbReference>
<dbReference type="Proteomes" id="UP000009309">
    <property type="component" value="Unassembled WGS sequence"/>
</dbReference>
<protein>
    <submittedName>
        <fullName evidence="2">FAD linked oxidase domain protein</fullName>
    </submittedName>
</protein>
<dbReference type="SUPFAM" id="SSF56176">
    <property type="entry name" value="FAD-binding/transporter-associated domain-like"/>
    <property type="match status" value="1"/>
</dbReference>
<accession>I2GKB0</accession>
<dbReference type="EMBL" id="CAIT01000006">
    <property type="protein sequence ID" value="CCH54335.1"/>
    <property type="molecule type" value="Genomic_DNA"/>
</dbReference>
<dbReference type="AlphaFoldDB" id="I2GKB0"/>
<evidence type="ECO:0000259" key="1">
    <source>
        <dbReference type="PROSITE" id="PS51387"/>
    </source>
</evidence>
<dbReference type="InterPro" id="IPR010031">
    <property type="entry name" value="FAD_lactone_oxidase-like"/>
</dbReference>
<dbReference type="InterPro" id="IPR036318">
    <property type="entry name" value="FAD-bd_PCMH-like_sf"/>
</dbReference>
<gene>
    <name evidence="2" type="ORF">BN8_03497</name>
</gene>
<keyword evidence="3" id="KW-1185">Reference proteome</keyword>
<dbReference type="PROSITE" id="PS51387">
    <property type="entry name" value="FAD_PCMH"/>
    <property type="match status" value="1"/>
</dbReference>
<dbReference type="eggNOG" id="COG0277">
    <property type="taxonomic scope" value="Bacteria"/>
</dbReference>
<dbReference type="PANTHER" id="PTHR43762:SF1">
    <property type="entry name" value="D-ARABINONO-1,4-LACTONE OXIDASE"/>
    <property type="match status" value="1"/>
</dbReference>
<dbReference type="InterPro" id="IPR016169">
    <property type="entry name" value="FAD-bd_PCMH_sub2"/>
</dbReference>
<dbReference type="GO" id="GO:0071949">
    <property type="term" value="F:FAD binding"/>
    <property type="evidence" value="ECO:0007669"/>
    <property type="project" value="InterPro"/>
</dbReference>
<dbReference type="Gene3D" id="3.30.465.10">
    <property type="match status" value="1"/>
</dbReference>
<evidence type="ECO:0000313" key="3">
    <source>
        <dbReference type="Proteomes" id="UP000009309"/>
    </source>
</evidence>
<dbReference type="PANTHER" id="PTHR43762">
    <property type="entry name" value="L-GULONOLACTONE OXIDASE"/>
    <property type="match status" value="1"/>
</dbReference>
<dbReference type="GO" id="GO:0016899">
    <property type="term" value="F:oxidoreductase activity, acting on the CH-OH group of donors, oxygen as acceptor"/>
    <property type="evidence" value="ECO:0007669"/>
    <property type="project" value="InterPro"/>
</dbReference>
<evidence type="ECO:0000313" key="2">
    <source>
        <dbReference type="EMBL" id="CCH54335.1"/>
    </source>
</evidence>
<organism evidence="2 3">
    <name type="scientific">Fibrisoma limi BUZ 3</name>
    <dbReference type="NCBI Taxonomy" id="1185876"/>
    <lineage>
        <taxon>Bacteria</taxon>
        <taxon>Pseudomonadati</taxon>
        <taxon>Bacteroidota</taxon>
        <taxon>Cytophagia</taxon>
        <taxon>Cytophagales</taxon>
        <taxon>Spirosomataceae</taxon>
        <taxon>Fibrisoma</taxon>
    </lineage>
</organism>